<keyword evidence="3" id="KW-1185">Reference proteome</keyword>
<accession>A0A1H6F513</accession>
<dbReference type="AlphaFoldDB" id="A0A1H6F513"/>
<feature type="signal peptide" evidence="1">
    <location>
        <begin position="1"/>
        <end position="37"/>
    </location>
</feature>
<feature type="chain" id="PRO_5014705776" description="DUF1800 domain-containing protein" evidence="1">
    <location>
        <begin position="38"/>
        <end position="720"/>
    </location>
</feature>
<name>A0A1H6F513_9GAMM</name>
<evidence type="ECO:0000256" key="1">
    <source>
        <dbReference type="SAM" id="SignalP"/>
    </source>
</evidence>
<dbReference type="Proteomes" id="UP000236724">
    <property type="component" value="Unassembled WGS sequence"/>
</dbReference>
<keyword evidence="1" id="KW-0732">Signal</keyword>
<gene>
    <name evidence="2" type="ORF">MBHS_00205</name>
</gene>
<evidence type="ECO:0008006" key="4">
    <source>
        <dbReference type="Google" id="ProtNLM"/>
    </source>
</evidence>
<evidence type="ECO:0000313" key="3">
    <source>
        <dbReference type="Proteomes" id="UP000236724"/>
    </source>
</evidence>
<protein>
    <recommendedName>
        <fullName evidence="4">DUF1800 domain-containing protein</fullName>
    </recommendedName>
</protein>
<dbReference type="EMBL" id="FMSV02000046">
    <property type="protein sequence ID" value="SEH04359.1"/>
    <property type="molecule type" value="Genomic_DNA"/>
</dbReference>
<reference evidence="2 3" key="1">
    <citation type="submission" date="2016-10" db="EMBL/GenBank/DDBJ databases">
        <authorList>
            <person name="de Groot N.N."/>
        </authorList>
    </citation>
    <scope>NUCLEOTIDE SEQUENCE [LARGE SCALE GENOMIC DNA]</scope>
    <source>
        <strain evidence="2">MBHS1</strain>
    </source>
</reference>
<evidence type="ECO:0000313" key="2">
    <source>
        <dbReference type="EMBL" id="SEH04359.1"/>
    </source>
</evidence>
<organism evidence="2 3">
    <name type="scientific">Candidatus Venteria ishoeyi</name>
    <dbReference type="NCBI Taxonomy" id="1899563"/>
    <lineage>
        <taxon>Bacteria</taxon>
        <taxon>Pseudomonadati</taxon>
        <taxon>Pseudomonadota</taxon>
        <taxon>Gammaproteobacteria</taxon>
        <taxon>Thiotrichales</taxon>
        <taxon>Thiotrichaceae</taxon>
        <taxon>Venteria</taxon>
    </lineage>
</organism>
<sequence length="720" mass="80381">MTTVSALRIPYQEKPVYLRKIFYTLCLTSLLALGSQAAETLSPSGNTLDDVNLYPDDSFVQVAKTIDVQDIDVSETYILVQLPSGELLSKTPTGFELLNVSNFKLTDLGLGVNNEQITFEVVAGDFFHLLDYPVLIYLGILDKDKVLHFGAFSLTANFQSLDSWDETAVRKVLHTFAFGGFASDTQIQTWAGMVPILAIQEMLSADTLNAKLSPTDTLDNSLPDGDLKTLSAFWSGEDSANPIATDARENFALTARNSAEHTWRQAVNLRGLNPARQLLGLVESNYHLSVNLDAVVNITNPQMMRYYDDIMNALAAATPYQDVLSIASLSAAVATQYNHRRNTFDNETQVFRGNEDFAREFHQIFFGIFGDYNTDYHEEITIKNTAQALTDMPVLLNAEGEQDEVVTFGEEQHHIAPLEILQQSIAGNTAQEKIQALSQYAVVQPESLENLPIILVRAFADENLDEARTKVLQNAWAEMAEKNLLTFLRNYAISTLFHHPQRFKYHTVPQRYLTALNQMTLSNQESYLDLYDIGGYEEEDYQVFRPLHDVFGAQTGIEAADSAEVFRAVYQRSSKNAHINSQTYLEDNGQLLWSKDWGSVIPVDDQGAYPVAQTVEWLWQRFLADGLKNLGSLERLHLYALLATGQDAAYALDANAPDRIFSSNEIDTDNDLQNALQDWGGSVLALDGDDSENRRTANHKIGLAINFINALPFAFGQEGQ</sequence>
<proteinExistence type="predicted"/>